<name>A0A1H8HDP2_9PROT</name>
<reference evidence="1 2" key="1">
    <citation type="submission" date="2016-10" db="EMBL/GenBank/DDBJ databases">
        <authorList>
            <person name="de Groot N.N."/>
        </authorList>
    </citation>
    <scope>NUCLEOTIDE SEQUENCE [LARGE SCALE GENOMIC DNA]</scope>
    <source>
        <strain evidence="1 2">Nl18</strain>
    </source>
</reference>
<protein>
    <submittedName>
        <fullName evidence="1">Uncharacterized protein</fullName>
    </submittedName>
</protein>
<dbReference type="RefSeq" id="WP_139176789.1">
    <property type="nucleotide sequence ID" value="NZ_FOCT01000005.1"/>
</dbReference>
<sequence length="81" mass="9250">MDSFYILVMDKNNAATQSTWFITEWDAGYERLKALASHNDQICRELPKAYYPGTEFCKVLLTNAHNGKEESGRIYAVQKTG</sequence>
<dbReference type="AlphaFoldDB" id="A0A1H8HDP2"/>
<gene>
    <name evidence="1" type="ORF">SAMN05216404_105110</name>
</gene>
<dbReference type="Proteomes" id="UP000183898">
    <property type="component" value="Unassembled WGS sequence"/>
</dbReference>
<evidence type="ECO:0000313" key="1">
    <source>
        <dbReference type="EMBL" id="SEN54366.1"/>
    </source>
</evidence>
<proteinExistence type="predicted"/>
<dbReference type="EMBL" id="FOCT01000005">
    <property type="protein sequence ID" value="SEN54366.1"/>
    <property type="molecule type" value="Genomic_DNA"/>
</dbReference>
<organism evidence="1 2">
    <name type="scientific">Nitrosospira multiformis</name>
    <dbReference type="NCBI Taxonomy" id="1231"/>
    <lineage>
        <taxon>Bacteria</taxon>
        <taxon>Pseudomonadati</taxon>
        <taxon>Pseudomonadota</taxon>
        <taxon>Betaproteobacteria</taxon>
        <taxon>Nitrosomonadales</taxon>
        <taxon>Nitrosomonadaceae</taxon>
        <taxon>Nitrosospira</taxon>
    </lineage>
</organism>
<accession>A0A1H8HDP2</accession>
<evidence type="ECO:0000313" key="2">
    <source>
        <dbReference type="Proteomes" id="UP000183898"/>
    </source>
</evidence>